<comment type="similarity">
    <text evidence="1">Belongs to the iron-sulfur cluster assembly SufBD family.</text>
</comment>
<dbReference type="InterPro" id="IPR055346">
    <property type="entry name" value="Fe-S_cluster_assembly_SufBD"/>
</dbReference>
<dbReference type="PANTHER" id="PTHR30508:SF1">
    <property type="entry name" value="UPF0051 PROTEIN ABCI8, CHLOROPLASTIC-RELATED"/>
    <property type="match status" value="1"/>
</dbReference>
<sequence>MNTNKLILNKPYRYNINNINSYKIKGGLNNSTIVKIIKELKEPYFIKTFRLNALKKLTKLRQPDWCIFEIPDINYDIISYYSKPINITNNDISSKLNKIFENLGISIEQQINLSNTAIDLIFDSISISNIIEPFLSKIGIIFIPLFKSIKLYPYLIKKYLGTVISDSDNFFTALNSTVFSEGSFCYIPKNIKCNFNLSTYFRTNLENFAQFERTLLIAGEYSTLTYLEGCTAPIYNESQLHVAIVEIIGKSYSYIKYATIQNWYKGNKFGEGGVYNLTTKRGICFKHAKLEWTQVEVGSSITWKYPSTILKGNNSSSEFYSITLLSGNQEADTGSKMTHIGKNTKSKIISKSISLNSSVNIYRGLVDVKQKAFKSFNQTDCDSLLIGSSALTATFPYSKILNSTSIIRQEASISKLDEEYLFLFMQRGIELKTAITLLIYGFCITIWEQLPIEFGIEIPLLIALRTEEALG</sequence>
<dbReference type="InterPro" id="IPR037284">
    <property type="entry name" value="SUF_FeS_clus_asmbl_SufBD_sf"/>
</dbReference>
<evidence type="ECO:0000259" key="2">
    <source>
        <dbReference type="Pfam" id="PF01458"/>
    </source>
</evidence>
<dbReference type="EMBL" id="MK573201">
    <property type="protein sequence ID" value="QEM01609.1"/>
    <property type="molecule type" value="Genomic_DNA"/>
</dbReference>
<dbReference type="Pfam" id="PF01458">
    <property type="entry name" value="SUFBD_core"/>
    <property type="match status" value="1"/>
</dbReference>
<name>A0A5C1H7Y8_9APIC</name>
<proteinExistence type="inferred from homology"/>
<evidence type="ECO:0000256" key="1">
    <source>
        <dbReference type="ARBA" id="ARBA00043967"/>
    </source>
</evidence>
<dbReference type="InterPro" id="IPR000825">
    <property type="entry name" value="SUF_FeS_clus_asmbl_SufBD_core"/>
</dbReference>
<dbReference type="GO" id="GO:0016226">
    <property type="term" value="P:iron-sulfur cluster assembly"/>
    <property type="evidence" value="ECO:0007669"/>
    <property type="project" value="InterPro"/>
</dbReference>
<dbReference type="InterPro" id="IPR010231">
    <property type="entry name" value="SUF_FeS_clus_asmbl_SufB"/>
</dbReference>
<accession>A0A5C1H7Y8</accession>
<dbReference type="NCBIfam" id="TIGR01980">
    <property type="entry name" value="sufB"/>
    <property type="match status" value="1"/>
</dbReference>
<evidence type="ECO:0000313" key="3">
    <source>
        <dbReference type="EMBL" id="QEM01609.1"/>
    </source>
</evidence>
<protein>
    <submittedName>
        <fullName evidence="3">Cysteine desulfurase activator complex subunit SufB</fullName>
    </submittedName>
</protein>
<organism evidence="3">
    <name type="scientific">Nephromyces sp. ex Molgula occidentalis</name>
    <dbReference type="NCBI Taxonomy" id="2544991"/>
    <lineage>
        <taxon>Eukaryota</taxon>
        <taxon>Sar</taxon>
        <taxon>Alveolata</taxon>
        <taxon>Apicomplexa</taxon>
        <taxon>Aconoidasida</taxon>
        <taxon>Nephromycida</taxon>
        <taxon>Nephromyces</taxon>
    </lineage>
</organism>
<dbReference type="PANTHER" id="PTHR30508">
    <property type="entry name" value="FES CLUSTER ASSEMBLY PROTEIN SUF"/>
    <property type="match status" value="1"/>
</dbReference>
<dbReference type="AlphaFoldDB" id="A0A5C1H7Y8"/>
<reference evidence="3" key="1">
    <citation type="journal article" date="2019" name="Genome Biol. Evol.">
        <title>Nephromyces represents a diverse and novel lineage of the Apicomplexa that has retained apicoplasts.</title>
        <authorList>
            <person name="Munoz-Gomez S.A."/>
            <person name="Durnin K."/>
            <person name="Eme L."/>
            <person name="Paight C."/>
            <person name="Lane C.E."/>
            <person name="Saffo M.B."/>
            <person name="Slamovits C.H."/>
        </authorList>
    </citation>
    <scope>NUCLEOTIDE SEQUENCE</scope>
    <source>
        <strain evidence="3">448</strain>
    </source>
</reference>
<dbReference type="SUPFAM" id="SSF101960">
    <property type="entry name" value="Stabilizer of iron transporter SufD"/>
    <property type="match status" value="1"/>
</dbReference>
<gene>
    <name evidence="3" type="primary">sufB</name>
</gene>
<feature type="domain" description="SUF system FeS cluster assembly SufBD core" evidence="2">
    <location>
        <begin position="201"/>
        <end position="442"/>
    </location>
</feature>